<reference evidence="2 3" key="1">
    <citation type="submission" date="2019-11" db="EMBL/GenBank/DDBJ databases">
        <authorList>
            <person name="Criscuolo A."/>
        </authorList>
    </citation>
    <scope>NUCLEOTIDE SEQUENCE [LARGE SCALE GENOMIC DNA]</scope>
    <source>
        <strain evidence="2">CIP111667</strain>
    </source>
</reference>
<feature type="transmembrane region" description="Helical" evidence="1">
    <location>
        <begin position="128"/>
        <end position="146"/>
    </location>
</feature>
<gene>
    <name evidence="2" type="ORF">HALOF300_01354</name>
</gene>
<keyword evidence="3" id="KW-1185">Reference proteome</keyword>
<dbReference type="RefSeq" id="WP_156740163.1">
    <property type="nucleotide sequence ID" value="NZ_CACRYJ010000017.1"/>
</dbReference>
<keyword evidence="1" id="KW-0472">Membrane</keyword>
<dbReference type="EMBL" id="CACRYJ010000017">
    <property type="protein sequence ID" value="VZO36150.1"/>
    <property type="molecule type" value="Genomic_DNA"/>
</dbReference>
<evidence type="ECO:0000313" key="3">
    <source>
        <dbReference type="Proteomes" id="UP000419743"/>
    </source>
</evidence>
<evidence type="ECO:0000256" key="1">
    <source>
        <dbReference type="SAM" id="Phobius"/>
    </source>
</evidence>
<proteinExistence type="predicted"/>
<organism evidence="2 3">
    <name type="scientific">Occultella aeris</name>
    <dbReference type="NCBI Taxonomy" id="2761496"/>
    <lineage>
        <taxon>Bacteria</taxon>
        <taxon>Bacillati</taxon>
        <taxon>Actinomycetota</taxon>
        <taxon>Actinomycetes</taxon>
        <taxon>Micrococcales</taxon>
        <taxon>Ruaniaceae</taxon>
        <taxon>Occultella</taxon>
    </lineage>
</organism>
<accession>A0A7M4DGV7</accession>
<keyword evidence="1" id="KW-0812">Transmembrane</keyword>
<feature type="transmembrane region" description="Helical" evidence="1">
    <location>
        <begin position="20"/>
        <end position="38"/>
    </location>
</feature>
<evidence type="ECO:0000313" key="2">
    <source>
        <dbReference type="EMBL" id="VZO36150.1"/>
    </source>
</evidence>
<keyword evidence="1" id="KW-1133">Transmembrane helix</keyword>
<dbReference type="AlphaFoldDB" id="A0A7M4DGV7"/>
<dbReference type="Proteomes" id="UP000419743">
    <property type="component" value="Unassembled WGS sequence"/>
</dbReference>
<feature type="transmembrane region" description="Helical" evidence="1">
    <location>
        <begin position="58"/>
        <end position="76"/>
    </location>
</feature>
<name>A0A7M4DGV7_9MICO</name>
<comment type="caution">
    <text evidence="2">The sequence shown here is derived from an EMBL/GenBank/DDBJ whole genome shotgun (WGS) entry which is preliminary data.</text>
</comment>
<sequence>MQGYPDHQVGRPSRAPTTALVFAIGGLAIALVAAILPWTVSNATPGDPDFSEDPVAAISLYITGLVALGGVAALVWRRTRTWPVVLAGLGLLILVLALVLVPTAEVIWDGVDEQGRATGGYVLIQRGPAGFVAVAGGMLATVGAILGDRRPTPDAPASSPDR</sequence>
<protein>
    <submittedName>
        <fullName evidence="2">Uncharacterized protein</fullName>
    </submittedName>
</protein>
<feature type="transmembrane region" description="Helical" evidence="1">
    <location>
        <begin position="83"/>
        <end position="108"/>
    </location>
</feature>